<reference evidence="1 2" key="1">
    <citation type="journal article" date="2015" name="PLoS Negl. Trop. Dis.">
        <title>Distribution of Plasmids in Distinct Leptospira Pathogenic Species.</title>
        <authorList>
            <person name="Wang Y."/>
            <person name="Zhuang X."/>
            <person name="Zhong Y."/>
            <person name="Zhang C."/>
            <person name="Zhang Y."/>
            <person name="Zeng L."/>
            <person name="Zhu Y."/>
            <person name="He P."/>
            <person name="Dong K."/>
            <person name="Pal U."/>
            <person name="Guo X."/>
            <person name="Qin J."/>
        </authorList>
    </citation>
    <scope>NUCLEOTIDE SEQUENCE [LARGE SCALE GENOMIC DNA]</scope>
    <source>
        <strain evidence="1 2">56604</strain>
    </source>
</reference>
<accession>A0A0S2IPQ0</accession>
<evidence type="ECO:0000313" key="1">
    <source>
        <dbReference type="EMBL" id="ALO25626.1"/>
    </source>
</evidence>
<dbReference type="EMBL" id="CP012029">
    <property type="protein sequence ID" value="ALO25626.1"/>
    <property type="molecule type" value="Genomic_DNA"/>
</dbReference>
<organism evidence="1">
    <name type="scientific">Leptospira borgpetersenii serovar Ballum</name>
    <dbReference type="NCBI Taxonomy" id="280505"/>
    <lineage>
        <taxon>Bacteria</taxon>
        <taxon>Pseudomonadati</taxon>
        <taxon>Spirochaetota</taxon>
        <taxon>Spirochaetia</taxon>
        <taxon>Leptospirales</taxon>
        <taxon>Leptospiraceae</taxon>
        <taxon>Leptospira</taxon>
    </lineage>
</organism>
<gene>
    <name evidence="1" type="ORF">LBBP_01333</name>
</gene>
<name>A0A0S2IPQ0_LEPBO</name>
<dbReference type="AlphaFoldDB" id="A0A0S2IPQ0"/>
<sequence>MSSFQKNFQTTWQLLKNAGVSTFLGFEISLKSFLYLW</sequence>
<dbReference type="PATRIC" id="fig|280505.15.peg.1299"/>
<proteinExistence type="predicted"/>
<evidence type="ECO:0000313" key="2">
    <source>
        <dbReference type="Proteomes" id="UP000058857"/>
    </source>
</evidence>
<protein>
    <submittedName>
        <fullName evidence="1">Uncharacterized protein</fullName>
    </submittedName>
</protein>
<dbReference type="Proteomes" id="UP000058857">
    <property type="component" value="Chromosome 1"/>
</dbReference>